<dbReference type="EMBL" id="AP028923">
    <property type="protein sequence ID" value="BET03187.1"/>
    <property type="molecule type" value="Genomic_DNA"/>
</dbReference>
<accession>A0ABN7BIA0</accession>
<evidence type="ECO:0000313" key="1">
    <source>
        <dbReference type="EMBL" id="BET03187.1"/>
    </source>
</evidence>
<organism evidence="1 2">
    <name type="scientific">Nesidiocoris tenuis</name>
    <dbReference type="NCBI Taxonomy" id="355587"/>
    <lineage>
        <taxon>Eukaryota</taxon>
        <taxon>Metazoa</taxon>
        <taxon>Ecdysozoa</taxon>
        <taxon>Arthropoda</taxon>
        <taxon>Hexapoda</taxon>
        <taxon>Insecta</taxon>
        <taxon>Pterygota</taxon>
        <taxon>Neoptera</taxon>
        <taxon>Paraneoptera</taxon>
        <taxon>Hemiptera</taxon>
        <taxon>Heteroptera</taxon>
        <taxon>Panheteroptera</taxon>
        <taxon>Cimicomorpha</taxon>
        <taxon>Miridae</taxon>
        <taxon>Dicyphina</taxon>
        <taxon>Nesidiocoris</taxon>
    </lineage>
</organism>
<sequence>MRVFLKFENLEEEKPTVNRVAYDEPANGNNFLLSASLFKMRHLLSTLQGLSLELQNDRFGGESSEINASFQKPLGSCVTLEIMPGWRESAPLLEKTQNDFGTGAKNIIMLLVLVTMLDSTPLTVHFLVSVEE</sequence>
<protein>
    <submittedName>
        <fullName evidence="1">Uncharacterized protein</fullName>
    </submittedName>
</protein>
<evidence type="ECO:0000313" key="2">
    <source>
        <dbReference type="Proteomes" id="UP001307889"/>
    </source>
</evidence>
<keyword evidence="2" id="KW-1185">Reference proteome</keyword>
<name>A0ABN7BIA0_9HEMI</name>
<gene>
    <name evidence="1" type="ORF">NTJ_16005</name>
</gene>
<dbReference type="Proteomes" id="UP001307889">
    <property type="component" value="Chromosome 15"/>
</dbReference>
<reference evidence="1 2" key="1">
    <citation type="submission" date="2023-09" db="EMBL/GenBank/DDBJ databases">
        <title>Nesidiocoris tenuis whole genome shotgun sequence.</title>
        <authorList>
            <person name="Shibata T."/>
            <person name="Shimoda M."/>
            <person name="Kobayashi T."/>
            <person name="Uehara T."/>
        </authorList>
    </citation>
    <scope>NUCLEOTIDE SEQUENCE [LARGE SCALE GENOMIC DNA]</scope>
    <source>
        <strain evidence="1 2">Japan</strain>
    </source>
</reference>
<proteinExistence type="predicted"/>